<evidence type="ECO:0000256" key="3">
    <source>
        <dbReference type="ARBA" id="ARBA00022457"/>
    </source>
</evidence>
<feature type="active site" evidence="15">
    <location>
        <position position="119"/>
    </location>
</feature>
<evidence type="ECO:0000256" key="6">
    <source>
        <dbReference type="ARBA" id="ARBA00022695"/>
    </source>
</evidence>
<proteinExistence type="inferred from homology"/>
<evidence type="ECO:0000313" key="18">
    <source>
        <dbReference type="Proteomes" id="UP001595710"/>
    </source>
</evidence>
<dbReference type="EMBL" id="JBHRYN010000010">
    <property type="protein sequence ID" value="MFC3701628.1"/>
    <property type="molecule type" value="Genomic_DNA"/>
</dbReference>
<accession>A0ABV7WT47</accession>
<dbReference type="PANTHER" id="PTHR11076:SF33">
    <property type="entry name" value="DNA POLYMERASE KAPPA"/>
    <property type="match status" value="1"/>
</dbReference>
<feature type="site" description="Substrate discrimination" evidence="15">
    <location>
        <position position="29"/>
    </location>
</feature>
<evidence type="ECO:0000256" key="13">
    <source>
        <dbReference type="ARBA" id="ARBA00023204"/>
    </source>
</evidence>
<evidence type="ECO:0000256" key="14">
    <source>
        <dbReference type="ARBA" id="ARBA00049244"/>
    </source>
</evidence>
<keyword evidence="11 15" id="KW-0239">DNA-directed DNA polymerase</keyword>
<keyword evidence="3 15" id="KW-0515">Mutator protein</keyword>
<dbReference type="PANTHER" id="PTHR11076">
    <property type="entry name" value="DNA REPAIR POLYMERASE UMUC / TRANSFERASE FAMILY MEMBER"/>
    <property type="match status" value="1"/>
</dbReference>
<dbReference type="Pfam" id="PF00817">
    <property type="entry name" value="IMS"/>
    <property type="match status" value="1"/>
</dbReference>
<evidence type="ECO:0000256" key="5">
    <source>
        <dbReference type="ARBA" id="ARBA00022679"/>
    </source>
</evidence>
<feature type="domain" description="UmuC" evidence="16">
    <location>
        <begin position="20"/>
        <end position="200"/>
    </location>
</feature>
<evidence type="ECO:0000256" key="15">
    <source>
        <dbReference type="HAMAP-Rule" id="MF_01113"/>
    </source>
</evidence>
<dbReference type="EC" id="2.7.7.7" evidence="15"/>
<dbReference type="PROSITE" id="PS50173">
    <property type="entry name" value="UMUC"/>
    <property type="match status" value="1"/>
</dbReference>
<dbReference type="InterPro" id="IPR022880">
    <property type="entry name" value="DNApol_IV"/>
</dbReference>
<dbReference type="SUPFAM" id="SSF56672">
    <property type="entry name" value="DNA/RNA polymerases"/>
    <property type="match status" value="1"/>
</dbReference>
<feature type="binding site" evidence="15">
    <location>
        <position position="24"/>
    </location>
    <ligand>
        <name>Mg(2+)</name>
        <dbReference type="ChEBI" id="CHEBI:18420"/>
    </ligand>
</feature>
<dbReference type="InterPro" id="IPR050116">
    <property type="entry name" value="DNA_polymerase-Y"/>
</dbReference>
<keyword evidence="8 15" id="KW-0479">Metal-binding</keyword>
<keyword evidence="4 15" id="KW-0963">Cytoplasm</keyword>
<name>A0ABV7WT47_9GAMM</name>
<dbReference type="Proteomes" id="UP001595710">
    <property type="component" value="Unassembled WGS sequence"/>
</dbReference>
<dbReference type="Pfam" id="PF21999">
    <property type="entry name" value="IMS_HHH_1"/>
    <property type="match status" value="1"/>
</dbReference>
<dbReference type="InterPro" id="IPR043502">
    <property type="entry name" value="DNA/RNA_pol_sf"/>
</dbReference>
<dbReference type="Gene3D" id="3.30.70.270">
    <property type="match status" value="1"/>
</dbReference>
<dbReference type="RefSeq" id="WP_290280673.1">
    <property type="nucleotide sequence ID" value="NZ_JAUFQI010000001.1"/>
</dbReference>
<evidence type="ECO:0000259" key="16">
    <source>
        <dbReference type="PROSITE" id="PS50173"/>
    </source>
</evidence>
<comment type="subcellular location">
    <subcellularLocation>
        <location evidence="1 15">Cytoplasm</location>
    </subcellularLocation>
</comment>
<dbReference type="Gene3D" id="1.10.150.20">
    <property type="entry name" value="5' to 3' exonuclease, C-terminal subdomain"/>
    <property type="match status" value="1"/>
</dbReference>
<dbReference type="InterPro" id="IPR053848">
    <property type="entry name" value="IMS_HHH_1"/>
</dbReference>
<comment type="catalytic activity">
    <reaction evidence="14 15">
        <text>DNA(n) + a 2'-deoxyribonucleoside 5'-triphosphate = DNA(n+1) + diphosphate</text>
        <dbReference type="Rhea" id="RHEA:22508"/>
        <dbReference type="Rhea" id="RHEA-COMP:17339"/>
        <dbReference type="Rhea" id="RHEA-COMP:17340"/>
        <dbReference type="ChEBI" id="CHEBI:33019"/>
        <dbReference type="ChEBI" id="CHEBI:61560"/>
        <dbReference type="ChEBI" id="CHEBI:173112"/>
        <dbReference type="EC" id="2.7.7.7"/>
    </reaction>
</comment>
<evidence type="ECO:0000256" key="11">
    <source>
        <dbReference type="ARBA" id="ARBA00022932"/>
    </source>
</evidence>
<keyword evidence="9 15" id="KW-0227">DNA damage</keyword>
<evidence type="ECO:0000256" key="4">
    <source>
        <dbReference type="ARBA" id="ARBA00022490"/>
    </source>
</evidence>
<feature type="binding site" evidence="15">
    <location>
        <position position="118"/>
    </location>
    <ligand>
        <name>Mg(2+)</name>
        <dbReference type="ChEBI" id="CHEBI:18420"/>
    </ligand>
</feature>
<dbReference type="InterPro" id="IPR036775">
    <property type="entry name" value="DNA_pol_Y-fam_lit_finger_sf"/>
</dbReference>
<evidence type="ECO:0000256" key="12">
    <source>
        <dbReference type="ARBA" id="ARBA00023125"/>
    </source>
</evidence>
<evidence type="ECO:0000256" key="2">
    <source>
        <dbReference type="ARBA" id="ARBA00010945"/>
    </source>
</evidence>
<gene>
    <name evidence="15 17" type="primary">dinB</name>
    <name evidence="17" type="ORF">ACFOND_08270</name>
</gene>
<dbReference type="SUPFAM" id="SSF100879">
    <property type="entry name" value="Lesion bypass DNA polymerase (Y-family), little finger domain"/>
    <property type="match status" value="1"/>
</dbReference>
<keyword evidence="13 15" id="KW-0234">DNA repair</keyword>
<keyword evidence="12 15" id="KW-0238">DNA-binding</keyword>
<dbReference type="Gene3D" id="3.40.1170.60">
    <property type="match status" value="1"/>
</dbReference>
<dbReference type="CDD" id="cd03586">
    <property type="entry name" value="PolY_Pol_IV_kappa"/>
    <property type="match status" value="1"/>
</dbReference>
<dbReference type="InterPro" id="IPR043128">
    <property type="entry name" value="Rev_trsase/Diguanyl_cyclase"/>
</dbReference>
<dbReference type="InterPro" id="IPR001126">
    <property type="entry name" value="UmuC"/>
</dbReference>
<comment type="cofactor">
    <cofactor evidence="15">
        <name>Mg(2+)</name>
        <dbReference type="ChEBI" id="CHEBI:18420"/>
    </cofactor>
    <text evidence="15">Binds 2 magnesium ions per subunit.</text>
</comment>
<keyword evidence="7 15" id="KW-0235">DNA replication</keyword>
<evidence type="ECO:0000256" key="8">
    <source>
        <dbReference type="ARBA" id="ARBA00022723"/>
    </source>
</evidence>
<evidence type="ECO:0000256" key="10">
    <source>
        <dbReference type="ARBA" id="ARBA00022842"/>
    </source>
</evidence>
<keyword evidence="10 15" id="KW-0460">Magnesium</keyword>
<keyword evidence="5 15" id="KW-0808">Transferase</keyword>
<dbReference type="GO" id="GO:0003887">
    <property type="term" value="F:DNA-directed DNA polymerase activity"/>
    <property type="evidence" value="ECO:0007669"/>
    <property type="project" value="UniProtKB-EC"/>
</dbReference>
<sequence length="360" mass="40493">MTVLDYWLNIQPSATMQRKIIHIDCDCFYAAVEERDFPHLRGKPVAVGGRSMRGVLSTCNYEARAFGLHSAMPTHQAVKLCPDVILQPSRFDVYREASERIHDIFLQYTDTIEPLSLDEAFMDVTGSELFSGSATLLAEHIRQQIFKEVGITVSAGIAPNKFLAKVASDWNKPNGSFTISPNHVERFVHQLPVKKIFGVGAKSAERLKQFGVETCGDIHQHSITELVNKFGKSGLRLYELSRGIDNRPVSNDRTRKSLSIEHTFSANLSTLGACLNKLPELYDSLSKRLAKKSDLGIRSLFMKIKYADFKQTTIERCLPLDSESYQALLLSALDNNHQPVRLMGLGVRFKEEDKNQLSLF</sequence>
<comment type="similarity">
    <text evidence="2 15">Belongs to the DNA polymerase type-Y family.</text>
</comment>
<evidence type="ECO:0000256" key="1">
    <source>
        <dbReference type="ARBA" id="ARBA00004496"/>
    </source>
</evidence>
<comment type="caution">
    <text evidence="17">The sequence shown here is derived from an EMBL/GenBank/DDBJ whole genome shotgun (WGS) entry which is preliminary data.</text>
</comment>
<reference evidence="18" key="1">
    <citation type="journal article" date="2019" name="Int. J. Syst. Evol. Microbiol.">
        <title>The Global Catalogue of Microorganisms (GCM) 10K type strain sequencing project: providing services to taxonomists for standard genome sequencing and annotation.</title>
        <authorList>
            <consortium name="The Broad Institute Genomics Platform"/>
            <consortium name="The Broad Institute Genome Sequencing Center for Infectious Disease"/>
            <person name="Wu L."/>
            <person name="Ma J."/>
        </authorList>
    </citation>
    <scope>NUCLEOTIDE SEQUENCE [LARGE SCALE GENOMIC DNA]</scope>
    <source>
        <strain evidence="18">CECT 8288</strain>
    </source>
</reference>
<evidence type="ECO:0000313" key="17">
    <source>
        <dbReference type="EMBL" id="MFC3701628.1"/>
    </source>
</evidence>
<keyword evidence="6 15" id="KW-0548">Nucleotidyltransferase</keyword>
<dbReference type="Pfam" id="PF11799">
    <property type="entry name" value="IMS_C"/>
    <property type="match status" value="1"/>
</dbReference>
<evidence type="ECO:0000256" key="7">
    <source>
        <dbReference type="ARBA" id="ARBA00022705"/>
    </source>
</evidence>
<protein>
    <recommendedName>
        <fullName evidence="15">DNA polymerase IV</fullName>
        <shortName evidence="15">Pol IV</shortName>
        <ecNumber evidence="15">2.7.7.7</ecNumber>
    </recommendedName>
</protein>
<evidence type="ECO:0000256" key="9">
    <source>
        <dbReference type="ARBA" id="ARBA00022763"/>
    </source>
</evidence>
<dbReference type="HAMAP" id="MF_01113">
    <property type="entry name" value="DNApol_IV"/>
    <property type="match status" value="1"/>
</dbReference>
<dbReference type="InterPro" id="IPR017961">
    <property type="entry name" value="DNA_pol_Y-fam_little_finger"/>
</dbReference>
<dbReference type="Gene3D" id="3.30.1490.100">
    <property type="entry name" value="DNA polymerase, Y-family, little finger domain"/>
    <property type="match status" value="1"/>
</dbReference>
<comment type="function">
    <text evidence="15">Poorly processive, error-prone DNA polymerase involved in untargeted mutagenesis. Copies undamaged DNA at stalled replication forks, which arise in vivo from mismatched or misaligned primer ends. These misaligned primers can be extended by PolIV. Exhibits no 3'-5' exonuclease (proofreading) activity. May be involved in translesional synthesis, in conjunction with the beta clamp from PolIII.</text>
</comment>
<organism evidence="17 18">
    <name type="scientific">Reinekea marina</name>
    <dbReference type="NCBI Taxonomy" id="1310421"/>
    <lineage>
        <taxon>Bacteria</taxon>
        <taxon>Pseudomonadati</taxon>
        <taxon>Pseudomonadota</taxon>
        <taxon>Gammaproteobacteria</taxon>
        <taxon>Oceanospirillales</taxon>
        <taxon>Saccharospirillaceae</taxon>
        <taxon>Reinekea</taxon>
    </lineage>
</organism>
<dbReference type="NCBIfam" id="NF002677">
    <property type="entry name" value="PRK02406.1"/>
    <property type="match status" value="1"/>
</dbReference>
<keyword evidence="18" id="KW-1185">Reference proteome</keyword>
<comment type="subunit">
    <text evidence="15">Monomer.</text>
</comment>